<dbReference type="Gene3D" id="1.10.10.10">
    <property type="entry name" value="Winged helix-like DNA-binding domain superfamily/Winged helix DNA-binding domain"/>
    <property type="match status" value="1"/>
</dbReference>
<evidence type="ECO:0000313" key="9">
    <source>
        <dbReference type="Proteomes" id="UP000199437"/>
    </source>
</evidence>
<reference evidence="9" key="1">
    <citation type="submission" date="2016-10" db="EMBL/GenBank/DDBJ databases">
        <authorList>
            <person name="Varghese N."/>
            <person name="Submissions S."/>
        </authorList>
    </citation>
    <scope>NUCLEOTIDE SEQUENCE [LARGE SCALE GENOMIC DNA]</scope>
    <source>
        <strain evidence="9">CGMCC 1.12402</strain>
    </source>
</reference>
<dbReference type="Gene3D" id="1.10.1740.10">
    <property type="match status" value="1"/>
</dbReference>
<dbReference type="GeneID" id="99985794"/>
<proteinExistence type="inferred from homology"/>
<dbReference type="PANTHER" id="PTHR43133">
    <property type="entry name" value="RNA POLYMERASE ECF-TYPE SIGMA FACTO"/>
    <property type="match status" value="1"/>
</dbReference>
<dbReference type="GO" id="GO:0016987">
    <property type="term" value="F:sigma factor activity"/>
    <property type="evidence" value="ECO:0007669"/>
    <property type="project" value="UniProtKB-KW"/>
</dbReference>
<evidence type="ECO:0000256" key="5">
    <source>
        <dbReference type="ARBA" id="ARBA00023163"/>
    </source>
</evidence>
<dbReference type="GO" id="GO:0003677">
    <property type="term" value="F:DNA binding"/>
    <property type="evidence" value="ECO:0007669"/>
    <property type="project" value="UniProtKB-KW"/>
</dbReference>
<dbReference type="NCBIfam" id="TIGR02937">
    <property type="entry name" value="sigma70-ECF"/>
    <property type="match status" value="1"/>
</dbReference>
<dbReference type="OrthoDB" id="9784984at2"/>
<dbReference type="Pfam" id="PF04542">
    <property type="entry name" value="Sigma70_r2"/>
    <property type="match status" value="1"/>
</dbReference>
<evidence type="ECO:0000256" key="2">
    <source>
        <dbReference type="ARBA" id="ARBA00023015"/>
    </source>
</evidence>
<name>A0A1I0NBC0_9BACT</name>
<organism evidence="8 9">
    <name type="scientific">Roseivirga pacifica</name>
    <dbReference type="NCBI Taxonomy" id="1267423"/>
    <lineage>
        <taxon>Bacteria</taxon>
        <taxon>Pseudomonadati</taxon>
        <taxon>Bacteroidota</taxon>
        <taxon>Cytophagia</taxon>
        <taxon>Cytophagales</taxon>
        <taxon>Roseivirgaceae</taxon>
        <taxon>Roseivirga</taxon>
    </lineage>
</organism>
<dbReference type="SUPFAM" id="SSF88946">
    <property type="entry name" value="Sigma2 domain of RNA polymerase sigma factors"/>
    <property type="match status" value="1"/>
</dbReference>
<dbReference type="InterPro" id="IPR013324">
    <property type="entry name" value="RNA_pol_sigma_r3/r4-like"/>
</dbReference>
<gene>
    <name evidence="8" type="ORF">SAMN05216290_1057</name>
</gene>
<keyword evidence="2" id="KW-0805">Transcription regulation</keyword>
<keyword evidence="3" id="KW-0731">Sigma factor</keyword>
<dbReference type="CDD" id="cd06171">
    <property type="entry name" value="Sigma70_r4"/>
    <property type="match status" value="1"/>
</dbReference>
<dbReference type="Pfam" id="PF08281">
    <property type="entry name" value="Sigma70_r4_2"/>
    <property type="match status" value="1"/>
</dbReference>
<dbReference type="InterPro" id="IPR007627">
    <property type="entry name" value="RNA_pol_sigma70_r2"/>
</dbReference>
<protein>
    <submittedName>
        <fullName evidence="8">RNA polymerase sigma-70 factor, ECF subfamily</fullName>
    </submittedName>
</protein>
<dbReference type="Proteomes" id="UP000199437">
    <property type="component" value="Unassembled WGS sequence"/>
</dbReference>
<dbReference type="InterPro" id="IPR036388">
    <property type="entry name" value="WH-like_DNA-bd_sf"/>
</dbReference>
<dbReference type="RefSeq" id="WP_090257468.1">
    <property type="nucleotide sequence ID" value="NZ_FOIR01000001.1"/>
</dbReference>
<evidence type="ECO:0000313" key="8">
    <source>
        <dbReference type="EMBL" id="SEV98329.1"/>
    </source>
</evidence>
<dbReference type="GO" id="GO:0006352">
    <property type="term" value="P:DNA-templated transcription initiation"/>
    <property type="evidence" value="ECO:0007669"/>
    <property type="project" value="InterPro"/>
</dbReference>
<evidence type="ECO:0000259" key="6">
    <source>
        <dbReference type="Pfam" id="PF04542"/>
    </source>
</evidence>
<feature type="domain" description="RNA polymerase sigma factor 70 region 4 type 2" evidence="7">
    <location>
        <begin position="127"/>
        <end position="178"/>
    </location>
</feature>
<dbReference type="InterPro" id="IPR039425">
    <property type="entry name" value="RNA_pol_sigma-70-like"/>
</dbReference>
<dbReference type="InterPro" id="IPR013325">
    <property type="entry name" value="RNA_pol_sigma_r2"/>
</dbReference>
<keyword evidence="4" id="KW-0238">DNA-binding</keyword>
<evidence type="ECO:0000259" key="7">
    <source>
        <dbReference type="Pfam" id="PF08281"/>
    </source>
</evidence>
<keyword evidence="9" id="KW-1185">Reference proteome</keyword>
<dbReference type="AlphaFoldDB" id="A0A1I0NBC0"/>
<evidence type="ECO:0000256" key="3">
    <source>
        <dbReference type="ARBA" id="ARBA00023082"/>
    </source>
</evidence>
<dbReference type="PANTHER" id="PTHR43133:SF8">
    <property type="entry name" value="RNA POLYMERASE SIGMA FACTOR HI_1459-RELATED"/>
    <property type="match status" value="1"/>
</dbReference>
<dbReference type="STRING" id="1267423.SAMN05216290_1057"/>
<comment type="similarity">
    <text evidence="1">Belongs to the sigma-70 factor family. ECF subfamily.</text>
</comment>
<sequence>MNTTSINNLTENELIEKAKEDLRFFRPLYEKYYEQVFRIVYARLGDVPLTGEVCSEAFAKAMVNIKRFEYKGFPFSAWLVRIAINCCHDYFRASKAQRTIALDNYVMHDLVFEVELDDSEKDIWLAILPEVLRQLNPQELELIELRFFEGKSFSEIGYLLGITEGNAKTKIYRILKRMKSHFKTSAR</sequence>
<accession>A0A1I0NBC0</accession>
<dbReference type="SUPFAM" id="SSF88659">
    <property type="entry name" value="Sigma3 and sigma4 domains of RNA polymerase sigma factors"/>
    <property type="match status" value="1"/>
</dbReference>
<dbReference type="InterPro" id="IPR014284">
    <property type="entry name" value="RNA_pol_sigma-70_dom"/>
</dbReference>
<dbReference type="InterPro" id="IPR013249">
    <property type="entry name" value="RNA_pol_sigma70_r4_t2"/>
</dbReference>
<feature type="domain" description="RNA polymerase sigma-70 region 2" evidence="6">
    <location>
        <begin position="28"/>
        <end position="95"/>
    </location>
</feature>
<dbReference type="EMBL" id="FOIR01000001">
    <property type="protein sequence ID" value="SEV98329.1"/>
    <property type="molecule type" value="Genomic_DNA"/>
</dbReference>
<keyword evidence="5" id="KW-0804">Transcription</keyword>
<evidence type="ECO:0000256" key="4">
    <source>
        <dbReference type="ARBA" id="ARBA00023125"/>
    </source>
</evidence>
<evidence type="ECO:0000256" key="1">
    <source>
        <dbReference type="ARBA" id="ARBA00010641"/>
    </source>
</evidence>